<feature type="non-terminal residue" evidence="1">
    <location>
        <position position="1"/>
    </location>
</feature>
<name>A0A8H3E1R5_9AGAM</name>
<evidence type="ECO:0000313" key="1">
    <source>
        <dbReference type="EMBL" id="CAE7184591.1"/>
    </source>
</evidence>
<protein>
    <submittedName>
        <fullName evidence="1">Uncharacterized protein</fullName>
    </submittedName>
</protein>
<dbReference type="Proteomes" id="UP000663827">
    <property type="component" value="Unassembled WGS sequence"/>
</dbReference>
<comment type="caution">
    <text evidence="1">The sequence shown here is derived from an EMBL/GenBank/DDBJ whole genome shotgun (WGS) entry which is preliminary data.</text>
</comment>
<proteinExistence type="predicted"/>
<reference evidence="1" key="1">
    <citation type="submission" date="2021-01" db="EMBL/GenBank/DDBJ databases">
        <authorList>
            <person name="Kaushik A."/>
        </authorList>
    </citation>
    <scope>NUCLEOTIDE SEQUENCE</scope>
    <source>
        <strain evidence="1">AG5</strain>
    </source>
</reference>
<accession>A0A8H3E1R5</accession>
<gene>
    <name evidence="1" type="ORF">RDB_LOCUS120799</name>
</gene>
<evidence type="ECO:0000313" key="2">
    <source>
        <dbReference type="Proteomes" id="UP000663827"/>
    </source>
</evidence>
<sequence length="497" mass="56822">YPRIREIIDEVPYRLLEGREAQLVLGIQATIQSLIDESPLHLRIDPKNITTTQVLRRCSAIGPHYLSHVLFRTYSYRNRYAALVEPEVLVEDLVARLEQYLKDEVSSDLTLYYALSASLSFILSCNAMQPLAEQFVDIKYIRRLIRSYSSGRTANMLGCTPWLLMRSERSDEPWSNYSSLELLEYLWSTLMATAQSGSSALKRLDVTYLTHGMLYLLTSPHRYALSSKDCNTIHRILDWSLSSKKIQSVYHAHYVRRLSHDVTTMTDKDAFALHVIGAMYCLVYYSPWEDSYVLPTSEIYILMVNYVRSDKIPTYDLDAFDILACSPIPKCSPQLVQLLSSYDLITHLSNASGSEDVNTQVFATSQLWLFLSMSIYEADRTSPTLSILEQELLKYPGLENNLERQEAVAEGLETKLMVLPSDVYYGVKVYLYRVMEVMLQHRSTPLPQFVHSGLMRVPAGLRGMESFVNYETERSVVYPDLVFDSDGWPGAVSSQDD</sequence>
<organism evidence="1 2">
    <name type="scientific">Rhizoctonia solani</name>
    <dbReference type="NCBI Taxonomy" id="456999"/>
    <lineage>
        <taxon>Eukaryota</taxon>
        <taxon>Fungi</taxon>
        <taxon>Dikarya</taxon>
        <taxon>Basidiomycota</taxon>
        <taxon>Agaricomycotina</taxon>
        <taxon>Agaricomycetes</taxon>
        <taxon>Cantharellales</taxon>
        <taxon>Ceratobasidiaceae</taxon>
        <taxon>Rhizoctonia</taxon>
    </lineage>
</organism>
<dbReference type="AlphaFoldDB" id="A0A8H3E1R5"/>
<dbReference type="EMBL" id="CAJNJQ010002773">
    <property type="protein sequence ID" value="CAE7184591.1"/>
    <property type="molecule type" value="Genomic_DNA"/>
</dbReference>